<dbReference type="GO" id="GO:0004736">
    <property type="term" value="F:pyruvate carboxylase activity"/>
    <property type="evidence" value="ECO:0007669"/>
    <property type="project" value="TreeGrafter"/>
</dbReference>
<dbReference type="OrthoDB" id="9807469at2"/>
<feature type="domain" description="Pyruvate carboxyltransferase" evidence="1">
    <location>
        <begin position="4"/>
        <end position="264"/>
    </location>
</feature>
<proteinExistence type="predicted"/>
<dbReference type="PANTHER" id="PTHR43778:SF2">
    <property type="entry name" value="PYRUVATE CARBOXYLASE, MITOCHONDRIAL"/>
    <property type="match status" value="1"/>
</dbReference>
<dbReference type="SUPFAM" id="SSF51569">
    <property type="entry name" value="Aldolase"/>
    <property type="match status" value="1"/>
</dbReference>
<accession>A0A415DV33</accession>
<dbReference type="InterPro" id="IPR000891">
    <property type="entry name" value="PYR_CT"/>
</dbReference>
<dbReference type="Gene3D" id="3.20.20.70">
    <property type="entry name" value="Aldolase class I"/>
    <property type="match status" value="1"/>
</dbReference>
<dbReference type="CDD" id="cd07937">
    <property type="entry name" value="DRE_TIM_PC_TC_5S"/>
    <property type="match status" value="1"/>
</dbReference>
<organism evidence="2 3">
    <name type="scientific">Emergencia timonensis</name>
    <dbReference type="NCBI Taxonomy" id="1776384"/>
    <lineage>
        <taxon>Bacteria</taxon>
        <taxon>Bacillati</taxon>
        <taxon>Bacillota</taxon>
        <taxon>Clostridia</taxon>
        <taxon>Peptostreptococcales</taxon>
        <taxon>Anaerovoracaceae</taxon>
        <taxon>Emergencia</taxon>
    </lineage>
</organism>
<evidence type="ECO:0000313" key="3">
    <source>
        <dbReference type="Proteomes" id="UP000284841"/>
    </source>
</evidence>
<sequence length="465" mass="52046">MKKIEITETVLRDGHQSLAATRMKTEEMLPILEQMDQAGYHSIECWGGATFDACLRFLEEDPWNRLRQLRRHIKNTKLQMLLRGQNLLGYRHYADDVVEYFVQKSIADGIDILRIFDAFNDLRNVKTVVRAAKREGAEVQLAMAYTTGSAYTLDYWKQLATDMENMGADSLCIKDMAGILTPDAVSKLVPALKEAVSLPIQLHSHCTSGIAPITYLRGVEAGCDRIDTAISPFALGTSQPSTEVMAETLRGTPFDTGLKQSTLAEIADHFRPVRDRFFADGTLDPKMLSVDMKTLLYQVPGGMLSNLVSQLKEQNAMDKFYEVLEEIPLVREDLGEPPLVTPSSQIVGTQAVLNVLTGERYKVMSQETKRILHGDYGRTVKPFNREIQKKAIGEALPITCRPADLLAPELETLAKAVEGFKEQEEDVLSYALFPQVAADFFKRRAARVNGINPDCCDYENKAYPV</sequence>
<dbReference type="InterPro" id="IPR003379">
    <property type="entry name" value="Carboxylase_cons_dom"/>
</dbReference>
<gene>
    <name evidence="2" type="ORF">DW099_18020</name>
</gene>
<dbReference type="STRING" id="1776384.GCA_900086585_00474"/>
<dbReference type="PANTHER" id="PTHR43778">
    <property type="entry name" value="PYRUVATE CARBOXYLASE"/>
    <property type="match status" value="1"/>
</dbReference>
<dbReference type="Pfam" id="PF00682">
    <property type="entry name" value="HMGL-like"/>
    <property type="match status" value="1"/>
</dbReference>
<reference evidence="2 3" key="1">
    <citation type="submission" date="2018-08" db="EMBL/GenBank/DDBJ databases">
        <title>A genome reference for cultivated species of the human gut microbiota.</title>
        <authorList>
            <person name="Zou Y."/>
            <person name="Xue W."/>
            <person name="Luo G."/>
        </authorList>
    </citation>
    <scope>NUCLEOTIDE SEQUENCE [LARGE SCALE GENOMIC DNA]</scope>
    <source>
        <strain evidence="2 3">AM07-24</strain>
    </source>
</reference>
<dbReference type="SUPFAM" id="SSF89000">
    <property type="entry name" value="post-HMGL domain-like"/>
    <property type="match status" value="1"/>
</dbReference>
<keyword evidence="3" id="KW-1185">Reference proteome</keyword>
<comment type="caution">
    <text evidence="2">The sequence shown here is derived from an EMBL/GenBank/DDBJ whole genome shotgun (WGS) entry which is preliminary data.</text>
</comment>
<dbReference type="PROSITE" id="PS50991">
    <property type="entry name" value="PYR_CT"/>
    <property type="match status" value="1"/>
</dbReference>
<evidence type="ECO:0000259" key="1">
    <source>
        <dbReference type="PROSITE" id="PS50991"/>
    </source>
</evidence>
<dbReference type="NCBIfam" id="NF008985">
    <property type="entry name" value="PRK12331.1"/>
    <property type="match status" value="1"/>
</dbReference>
<dbReference type="GO" id="GO:0005737">
    <property type="term" value="C:cytoplasm"/>
    <property type="evidence" value="ECO:0007669"/>
    <property type="project" value="TreeGrafter"/>
</dbReference>
<dbReference type="InterPro" id="IPR013785">
    <property type="entry name" value="Aldolase_TIM"/>
</dbReference>
<evidence type="ECO:0000313" key="2">
    <source>
        <dbReference type="EMBL" id="RHJ84096.1"/>
    </source>
</evidence>
<dbReference type="Pfam" id="PF02436">
    <property type="entry name" value="PYC_OADA"/>
    <property type="match status" value="1"/>
</dbReference>
<dbReference type="AlphaFoldDB" id="A0A415DV33"/>
<protein>
    <submittedName>
        <fullName evidence="2">Oxaloacetate decarboxylase subunit alpha</fullName>
    </submittedName>
</protein>
<dbReference type="GO" id="GO:0006094">
    <property type="term" value="P:gluconeogenesis"/>
    <property type="evidence" value="ECO:0007669"/>
    <property type="project" value="TreeGrafter"/>
</dbReference>
<dbReference type="Proteomes" id="UP000284841">
    <property type="component" value="Unassembled WGS sequence"/>
</dbReference>
<dbReference type="NCBIfam" id="NF006761">
    <property type="entry name" value="PRK09282.1"/>
    <property type="match status" value="1"/>
</dbReference>
<dbReference type="InterPro" id="IPR055268">
    <property type="entry name" value="PCB-like"/>
</dbReference>
<dbReference type="EMBL" id="QRMS01000007">
    <property type="protein sequence ID" value="RHJ84096.1"/>
    <property type="molecule type" value="Genomic_DNA"/>
</dbReference>
<dbReference type="RefSeq" id="WP_118336598.1">
    <property type="nucleotide sequence ID" value="NZ_AP025567.1"/>
</dbReference>
<name>A0A415DV33_9FIRM</name>